<proteinExistence type="predicted"/>
<organism evidence="1 2">
    <name type="scientific">Rubinisphaera italica</name>
    <dbReference type="NCBI Taxonomy" id="2527969"/>
    <lineage>
        <taxon>Bacteria</taxon>
        <taxon>Pseudomonadati</taxon>
        <taxon>Planctomycetota</taxon>
        <taxon>Planctomycetia</taxon>
        <taxon>Planctomycetales</taxon>
        <taxon>Planctomycetaceae</taxon>
        <taxon>Rubinisphaera</taxon>
    </lineage>
</organism>
<dbReference type="EMBL" id="SJPG01000001">
    <property type="protein sequence ID" value="TWT63184.1"/>
    <property type="molecule type" value="Genomic_DNA"/>
</dbReference>
<protein>
    <submittedName>
        <fullName evidence="1">Uncharacterized protein</fullName>
    </submittedName>
</protein>
<reference evidence="1 2" key="1">
    <citation type="submission" date="2019-02" db="EMBL/GenBank/DDBJ databases">
        <title>Deep-cultivation of Planctomycetes and their phenomic and genomic characterization uncovers novel biology.</title>
        <authorList>
            <person name="Wiegand S."/>
            <person name="Jogler M."/>
            <person name="Boedeker C."/>
            <person name="Pinto D."/>
            <person name="Vollmers J."/>
            <person name="Rivas-Marin E."/>
            <person name="Kohn T."/>
            <person name="Peeters S.H."/>
            <person name="Heuer A."/>
            <person name="Rast P."/>
            <person name="Oberbeckmann S."/>
            <person name="Bunk B."/>
            <person name="Jeske O."/>
            <person name="Meyerdierks A."/>
            <person name="Storesund J.E."/>
            <person name="Kallscheuer N."/>
            <person name="Luecker S."/>
            <person name="Lage O.M."/>
            <person name="Pohl T."/>
            <person name="Merkel B.J."/>
            <person name="Hornburger P."/>
            <person name="Mueller R.-W."/>
            <person name="Bruemmer F."/>
            <person name="Labrenz M."/>
            <person name="Spormann A.M."/>
            <person name="Op Den Camp H."/>
            <person name="Overmann J."/>
            <person name="Amann R."/>
            <person name="Jetten M.S.M."/>
            <person name="Mascher T."/>
            <person name="Medema M.H."/>
            <person name="Devos D.P."/>
            <person name="Kaster A.-K."/>
            <person name="Ovreas L."/>
            <person name="Rohde M."/>
            <person name="Galperin M.Y."/>
            <person name="Jogler C."/>
        </authorList>
    </citation>
    <scope>NUCLEOTIDE SEQUENCE [LARGE SCALE GENOMIC DNA]</scope>
    <source>
        <strain evidence="1 2">Pan54</strain>
    </source>
</reference>
<evidence type="ECO:0000313" key="1">
    <source>
        <dbReference type="EMBL" id="TWT63184.1"/>
    </source>
</evidence>
<sequence>MSDHAIPRPIGERVAGMERFMESELGYASNSEGHVNQKIRDAQKLASKADKQSVSNNGRLIKIETLLKVGFAAVTLLTPVAMKLLDLLLGLLS</sequence>
<evidence type="ECO:0000313" key="2">
    <source>
        <dbReference type="Proteomes" id="UP000316095"/>
    </source>
</evidence>
<dbReference type="AlphaFoldDB" id="A0A5C5XK06"/>
<dbReference type="RefSeq" id="WP_146504961.1">
    <property type="nucleotide sequence ID" value="NZ_SJPG01000001.1"/>
</dbReference>
<accession>A0A5C5XK06</accession>
<keyword evidence="2" id="KW-1185">Reference proteome</keyword>
<comment type="caution">
    <text evidence="1">The sequence shown here is derived from an EMBL/GenBank/DDBJ whole genome shotgun (WGS) entry which is preliminary data.</text>
</comment>
<name>A0A5C5XK06_9PLAN</name>
<gene>
    <name evidence="1" type="ORF">Pan54_39370</name>
</gene>
<dbReference type="Proteomes" id="UP000316095">
    <property type="component" value="Unassembled WGS sequence"/>
</dbReference>